<protein>
    <recommendedName>
        <fullName evidence="4">Amino acid permease/ SLC12A domain-containing protein</fullName>
    </recommendedName>
</protein>
<evidence type="ECO:0008006" key="4">
    <source>
        <dbReference type="Google" id="ProtNLM"/>
    </source>
</evidence>
<feature type="transmembrane region" description="Helical" evidence="1">
    <location>
        <begin position="73"/>
        <end position="91"/>
    </location>
</feature>
<accession>A0A1E3QW34</accession>
<evidence type="ECO:0000313" key="2">
    <source>
        <dbReference type="EMBL" id="ODQ81879.1"/>
    </source>
</evidence>
<dbReference type="GO" id="GO:0016020">
    <property type="term" value="C:membrane"/>
    <property type="evidence" value="ECO:0007669"/>
    <property type="project" value="TreeGrafter"/>
</dbReference>
<dbReference type="AlphaFoldDB" id="A0A1E3QW34"/>
<dbReference type="GeneID" id="30145914"/>
<keyword evidence="1" id="KW-1133">Transmembrane helix</keyword>
<keyword evidence="1" id="KW-0472">Membrane</keyword>
<gene>
    <name evidence="2" type="ORF">BABINDRAFT_160109</name>
</gene>
<reference evidence="3" key="1">
    <citation type="submission" date="2016-05" db="EMBL/GenBank/DDBJ databases">
        <title>Comparative genomics of biotechnologically important yeasts.</title>
        <authorList>
            <consortium name="DOE Joint Genome Institute"/>
            <person name="Riley R."/>
            <person name="Haridas S."/>
            <person name="Wolfe K.H."/>
            <person name="Lopes M.R."/>
            <person name="Hittinger C.T."/>
            <person name="Goker M."/>
            <person name="Salamov A."/>
            <person name="Wisecaver J."/>
            <person name="Long T.M."/>
            <person name="Aerts A.L."/>
            <person name="Barry K."/>
            <person name="Choi C."/>
            <person name="Clum A."/>
            <person name="Coughlan A.Y."/>
            <person name="Deshpande S."/>
            <person name="Douglass A.P."/>
            <person name="Hanson S.J."/>
            <person name="Klenk H.-P."/>
            <person name="Labutti K."/>
            <person name="Lapidus A."/>
            <person name="Lindquist E."/>
            <person name="Lipzen A."/>
            <person name="Meier-Kolthoff J.P."/>
            <person name="Ohm R.A."/>
            <person name="Otillar R.P."/>
            <person name="Pangilinan J."/>
            <person name="Peng Y."/>
            <person name="Rokas A."/>
            <person name="Rosa C.A."/>
            <person name="Scheuner C."/>
            <person name="Sibirny A.A."/>
            <person name="Slot J.C."/>
            <person name="Stielow J.B."/>
            <person name="Sun H."/>
            <person name="Kurtzman C.P."/>
            <person name="Blackwell M."/>
            <person name="Grigoriev I.V."/>
            <person name="Jeffries T.W."/>
        </authorList>
    </citation>
    <scope>NUCLEOTIDE SEQUENCE [LARGE SCALE GENOMIC DNA]</scope>
    <source>
        <strain evidence="3">NRRL Y-12698</strain>
    </source>
</reference>
<dbReference type="STRING" id="984486.A0A1E3QW34"/>
<dbReference type="PANTHER" id="PTHR43341:SF39">
    <property type="entry name" value="AMINO ACID TRANSPORTER (EUROFUNG)-RELATED"/>
    <property type="match status" value="1"/>
</dbReference>
<proteinExistence type="predicted"/>
<name>A0A1E3QW34_9ASCO</name>
<dbReference type="Proteomes" id="UP000094336">
    <property type="component" value="Unassembled WGS sequence"/>
</dbReference>
<dbReference type="GO" id="GO:0015171">
    <property type="term" value="F:amino acid transmembrane transporter activity"/>
    <property type="evidence" value="ECO:0007669"/>
    <property type="project" value="TreeGrafter"/>
</dbReference>
<dbReference type="InterPro" id="IPR050524">
    <property type="entry name" value="APC_YAT"/>
</dbReference>
<sequence>MTSGKEHIQVESTSLDASYNELTDFHSEKDADKYGQTERGLNSRHVNLMIIGSFIGTGLFVGMGSLLITSGSLSLFIGFVIWLALGVWPKCAPGSPLKAQFYTLLPGSATPN</sequence>
<dbReference type="RefSeq" id="XP_018987207.1">
    <property type="nucleotide sequence ID" value="XM_019128061.1"/>
</dbReference>
<dbReference type="EMBL" id="KV454427">
    <property type="protein sequence ID" value="ODQ81879.1"/>
    <property type="molecule type" value="Genomic_DNA"/>
</dbReference>
<feature type="transmembrane region" description="Helical" evidence="1">
    <location>
        <begin position="46"/>
        <end position="67"/>
    </location>
</feature>
<evidence type="ECO:0000313" key="3">
    <source>
        <dbReference type="Proteomes" id="UP000094336"/>
    </source>
</evidence>
<keyword evidence="1" id="KW-0812">Transmembrane</keyword>
<keyword evidence="3" id="KW-1185">Reference proteome</keyword>
<organism evidence="2 3">
    <name type="scientific">Babjeviella inositovora NRRL Y-12698</name>
    <dbReference type="NCBI Taxonomy" id="984486"/>
    <lineage>
        <taxon>Eukaryota</taxon>
        <taxon>Fungi</taxon>
        <taxon>Dikarya</taxon>
        <taxon>Ascomycota</taxon>
        <taxon>Saccharomycotina</taxon>
        <taxon>Pichiomycetes</taxon>
        <taxon>Serinales incertae sedis</taxon>
        <taxon>Babjeviella</taxon>
    </lineage>
</organism>
<evidence type="ECO:0000256" key="1">
    <source>
        <dbReference type="SAM" id="Phobius"/>
    </source>
</evidence>
<dbReference type="PANTHER" id="PTHR43341">
    <property type="entry name" value="AMINO ACID PERMEASE"/>
    <property type="match status" value="1"/>
</dbReference>